<evidence type="ECO:0000256" key="5">
    <source>
        <dbReference type="ARBA" id="ARBA00023136"/>
    </source>
</evidence>
<comment type="similarity">
    <text evidence="2">Belongs to the PA-phosphatase related phosphoesterase family.</text>
</comment>
<evidence type="ECO:0000313" key="9">
    <source>
        <dbReference type="WBParaSite" id="ACAC_0000391801-mRNA-1"/>
    </source>
</evidence>
<dbReference type="Pfam" id="PF01569">
    <property type="entry name" value="PAP2"/>
    <property type="match status" value="1"/>
</dbReference>
<dbReference type="InterPro" id="IPR000326">
    <property type="entry name" value="PAP2/HPO"/>
</dbReference>
<dbReference type="Proteomes" id="UP000035642">
    <property type="component" value="Unassembled WGS sequence"/>
</dbReference>
<evidence type="ECO:0000256" key="4">
    <source>
        <dbReference type="ARBA" id="ARBA00022989"/>
    </source>
</evidence>
<evidence type="ECO:0000313" key="8">
    <source>
        <dbReference type="Proteomes" id="UP000035642"/>
    </source>
</evidence>
<organism evidence="8 9">
    <name type="scientific">Angiostrongylus cantonensis</name>
    <name type="common">Rat lungworm</name>
    <dbReference type="NCBI Taxonomy" id="6313"/>
    <lineage>
        <taxon>Eukaryota</taxon>
        <taxon>Metazoa</taxon>
        <taxon>Ecdysozoa</taxon>
        <taxon>Nematoda</taxon>
        <taxon>Chromadorea</taxon>
        <taxon>Rhabditida</taxon>
        <taxon>Rhabditina</taxon>
        <taxon>Rhabditomorpha</taxon>
        <taxon>Strongyloidea</taxon>
        <taxon>Metastrongylidae</taxon>
        <taxon>Angiostrongylus</taxon>
    </lineage>
</organism>
<keyword evidence="3 6" id="KW-0812">Transmembrane</keyword>
<dbReference type="GO" id="GO:0046839">
    <property type="term" value="P:phospholipid dephosphorylation"/>
    <property type="evidence" value="ECO:0007669"/>
    <property type="project" value="TreeGrafter"/>
</dbReference>
<dbReference type="GO" id="GO:0008195">
    <property type="term" value="F:phosphatidate phosphatase activity"/>
    <property type="evidence" value="ECO:0007669"/>
    <property type="project" value="TreeGrafter"/>
</dbReference>
<dbReference type="InterPro" id="IPR036938">
    <property type="entry name" value="PAP2/HPO_sf"/>
</dbReference>
<feature type="domain" description="Phosphatidic acid phosphatase type 2/haloperoxidase" evidence="7">
    <location>
        <begin position="98"/>
        <end position="208"/>
    </location>
</feature>
<keyword evidence="8" id="KW-1185">Reference proteome</keyword>
<protein>
    <submittedName>
        <fullName evidence="9">AcidPPc domain-containing protein</fullName>
    </submittedName>
</protein>
<comment type="subcellular location">
    <subcellularLocation>
        <location evidence="1">Membrane</location>
        <topology evidence="1">Multi-pass membrane protein</topology>
    </subcellularLocation>
</comment>
<dbReference type="PANTHER" id="PTHR10165">
    <property type="entry name" value="LIPID PHOSPHATE PHOSPHATASE"/>
    <property type="match status" value="1"/>
</dbReference>
<feature type="transmembrane region" description="Helical" evidence="6">
    <location>
        <begin position="93"/>
        <end position="112"/>
    </location>
</feature>
<dbReference type="GO" id="GO:0005886">
    <property type="term" value="C:plasma membrane"/>
    <property type="evidence" value="ECO:0007669"/>
    <property type="project" value="TreeGrafter"/>
</dbReference>
<evidence type="ECO:0000259" key="7">
    <source>
        <dbReference type="SMART" id="SM00014"/>
    </source>
</evidence>
<dbReference type="InterPro" id="IPR043216">
    <property type="entry name" value="PAP-like"/>
</dbReference>
<sequence>VVIPQLIGTFHRGFFCDDASIRYPYKADTITNTNLFLYAIFVIILTVSFRFSFFFVSEEKVSQRLNPEEQVRNLASTNHINVLKHEQLTEKSFDSIIIGYAQIGAVSLYVIINLTKITVGRLRPHFLDVCKPKDLVCKKYYRYITNYVCTGDEDLVLEARKSFFSGHSAIAMYSSTFAAVSLIQREESPKLARQIAISNGCETVASRHRHREKTEAQIGDNSSENKAPLLLPLISNEESAAIKRCLTRAGLENSVKVIEIPSDTQDAS</sequence>
<dbReference type="SMART" id="SM00014">
    <property type="entry name" value="acidPPc"/>
    <property type="match status" value="1"/>
</dbReference>
<reference evidence="9" key="2">
    <citation type="submission" date="2017-02" db="UniProtKB">
        <authorList>
            <consortium name="WormBaseParasite"/>
        </authorList>
    </citation>
    <scope>IDENTIFICATION</scope>
</reference>
<reference evidence="8" key="1">
    <citation type="submission" date="2012-09" db="EMBL/GenBank/DDBJ databases">
        <authorList>
            <person name="Martin A.A."/>
        </authorList>
    </citation>
    <scope>NUCLEOTIDE SEQUENCE</scope>
</reference>
<dbReference type="WBParaSite" id="ACAC_0000391801-mRNA-1">
    <property type="protein sequence ID" value="ACAC_0000391801-mRNA-1"/>
    <property type="gene ID" value="ACAC_0000391801"/>
</dbReference>
<evidence type="ECO:0000256" key="3">
    <source>
        <dbReference type="ARBA" id="ARBA00022692"/>
    </source>
</evidence>
<proteinExistence type="inferred from homology"/>
<dbReference type="SUPFAM" id="SSF48317">
    <property type="entry name" value="Acid phosphatase/Vanadium-dependent haloperoxidase"/>
    <property type="match status" value="1"/>
</dbReference>
<dbReference type="STRING" id="6313.A0A0K0D1H3"/>
<accession>A0A0K0D1H3</accession>
<feature type="transmembrane region" description="Helical" evidence="6">
    <location>
        <begin position="35"/>
        <end position="56"/>
    </location>
</feature>
<keyword evidence="4 6" id="KW-1133">Transmembrane helix</keyword>
<dbReference type="Gene3D" id="1.20.144.10">
    <property type="entry name" value="Phosphatidic acid phosphatase type 2/haloperoxidase"/>
    <property type="match status" value="1"/>
</dbReference>
<dbReference type="GO" id="GO:0006644">
    <property type="term" value="P:phospholipid metabolic process"/>
    <property type="evidence" value="ECO:0007669"/>
    <property type="project" value="InterPro"/>
</dbReference>
<evidence type="ECO:0000256" key="6">
    <source>
        <dbReference type="SAM" id="Phobius"/>
    </source>
</evidence>
<evidence type="ECO:0000256" key="1">
    <source>
        <dbReference type="ARBA" id="ARBA00004141"/>
    </source>
</evidence>
<name>A0A0K0D1H3_ANGCA</name>
<dbReference type="PANTHER" id="PTHR10165:SF103">
    <property type="entry name" value="PHOSPHOLIPID PHOSPHATASE HOMOLOG 1.2 HOMOLOG"/>
    <property type="match status" value="1"/>
</dbReference>
<evidence type="ECO:0000256" key="2">
    <source>
        <dbReference type="ARBA" id="ARBA00008816"/>
    </source>
</evidence>
<keyword evidence="5 6" id="KW-0472">Membrane</keyword>
<dbReference type="GO" id="GO:0007165">
    <property type="term" value="P:signal transduction"/>
    <property type="evidence" value="ECO:0007669"/>
    <property type="project" value="TreeGrafter"/>
</dbReference>
<dbReference type="AlphaFoldDB" id="A0A0K0D1H3"/>